<feature type="transmembrane region" description="Helical" evidence="2">
    <location>
        <begin position="92"/>
        <end position="109"/>
    </location>
</feature>
<dbReference type="EMBL" id="FNJR01000001">
    <property type="protein sequence ID" value="SDO88910.1"/>
    <property type="molecule type" value="Genomic_DNA"/>
</dbReference>
<evidence type="ECO:0000313" key="3">
    <source>
        <dbReference type="EMBL" id="SDO88910.1"/>
    </source>
</evidence>
<protein>
    <submittedName>
        <fullName evidence="3">Uncharacterized protein</fullName>
    </submittedName>
</protein>
<dbReference type="Proteomes" id="UP000199497">
    <property type="component" value="Unassembled WGS sequence"/>
</dbReference>
<evidence type="ECO:0000256" key="1">
    <source>
        <dbReference type="SAM" id="MobiDB-lite"/>
    </source>
</evidence>
<feature type="transmembrane region" description="Helical" evidence="2">
    <location>
        <begin position="64"/>
        <end position="80"/>
    </location>
</feature>
<keyword evidence="2" id="KW-1133">Transmembrane helix</keyword>
<evidence type="ECO:0000256" key="2">
    <source>
        <dbReference type="SAM" id="Phobius"/>
    </source>
</evidence>
<evidence type="ECO:0000313" key="4">
    <source>
        <dbReference type="Proteomes" id="UP000199497"/>
    </source>
</evidence>
<keyword evidence="4" id="KW-1185">Reference proteome</keyword>
<keyword evidence="2" id="KW-0472">Membrane</keyword>
<gene>
    <name evidence="3" type="ORF">SAMN04487905_10136</name>
</gene>
<feature type="compositionally biased region" description="Basic and acidic residues" evidence="1">
    <location>
        <begin position="11"/>
        <end position="37"/>
    </location>
</feature>
<organism evidence="3 4">
    <name type="scientific">Actinopolyspora xinjiangensis</name>
    <dbReference type="NCBI Taxonomy" id="405564"/>
    <lineage>
        <taxon>Bacteria</taxon>
        <taxon>Bacillati</taxon>
        <taxon>Actinomycetota</taxon>
        <taxon>Actinomycetes</taxon>
        <taxon>Actinopolysporales</taxon>
        <taxon>Actinopolysporaceae</taxon>
        <taxon>Actinopolyspora</taxon>
    </lineage>
</organism>
<keyword evidence="2" id="KW-0812">Transmembrane</keyword>
<accession>A0A1H0N9E6</accession>
<dbReference type="STRING" id="405564.SAMN04487905_10136"/>
<dbReference type="AlphaFoldDB" id="A0A1H0N9E6"/>
<name>A0A1H0N9E6_9ACTN</name>
<sequence>MSHTAGLPPKPDPRTGEPRPPRAPLEPEWKGAEEKRLGGANKAPQAPEGESPVLEWFYPSRGQSFGIGLVISLVVLTFGLVRDGGIDWMTTWWLWLFIVPWPFVALLAGRNTRMAAGADWLRYGKNGFIRTYELTSVKVTAEGASRVLRLNDADERILSAQLNDLQRNRELWDLVYNGILHSVRGNGAETNKLARTLLDLDNPLRFRGE</sequence>
<reference evidence="4" key="1">
    <citation type="submission" date="2016-10" db="EMBL/GenBank/DDBJ databases">
        <authorList>
            <person name="Varghese N."/>
            <person name="Submissions S."/>
        </authorList>
    </citation>
    <scope>NUCLEOTIDE SEQUENCE [LARGE SCALE GENOMIC DNA]</scope>
    <source>
        <strain evidence="4">DSM 46732</strain>
    </source>
</reference>
<feature type="region of interest" description="Disordered" evidence="1">
    <location>
        <begin position="1"/>
        <end position="49"/>
    </location>
</feature>
<proteinExistence type="predicted"/>